<proteinExistence type="predicted"/>
<evidence type="ECO:0000313" key="1">
    <source>
        <dbReference type="EMBL" id="KKR72112.1"/>
    </source>
</evidence>
<protein>
    <submittedName>
        <fullName evidence="1">Uncharacterized protein</fullName>
    </submittedName>
</protein>
<comment type="caution">
    <text evidence="1">The sequence shown here is derived from an EMBL/GenBank/DDBJ whole genome shotgun (WGS) entry which is preliminary data.</text>
</comment>
<evidence type="ECO:0000313" key="2">
    <source>
        <dbReference type="Proteomes" id="UP000034664"/>
    </source>
</evidence>
<sequence>MSRITSESEPLNTAGLDHVASPESIEDQVATSNYWACINLELLDTQKGKVRHTSGGQLREELDQQYNG</sequence>
<organism evidence="1 2">
    <name type="scientific">Candidatus Roizmanbacteria bacterium GW2011_GWB1_40_7</name>
    <dbReference type="NCBI Taxonomy" id="1618482"/>
    <lineage>
        <taxon>Bacteria</taxon>
        <taxon>Candidatus Roizmaniibacteriota</taxon>
    </lineage>
</organism>
<accession>A0A0G0WA89</accession>
<dbReference type="Proteomes" id="UP000034664">
    <property type="component" value="Unassembled WGS sequence"/>
</dbReference>
<name>A0A0G0WA89_9BACT</name>
<dbReference type="EMBL" id="LBZM01000011">
    <property type="protein sequence ID" value="KKR72112.1"/>
    <property type="molecule type" value="Genomic_DNA"/>
</dbReference>
<gene>
    <name evidence="1" type="ORF">UU14_C0011G0002</name>
</gene>
<dbReference type="AlphaFoldDB" id="A0A0G0WA89"/>
<reference evidence="1 2" key="1">
    <citation type="journal article" date="2015" name="Nature">
        <title>rRNA introns, odd ribosomes, and small enigmatic genomes across a large radiation of phyla.</title>
        <authorList>
            <person name="Brown C.T."/>
            <person name="Hug L.A."/>
            <person name="Thomas B.C."/>
            <person name="Sharon I."/>
            <person name="Castelle C.J."/>
            <person name="Singh A."/>
            <person name="Wilkins M.J."/>
            <person name="Williams K.H."/>
            <person name="Banfield J.F."/>
        </authorList>
    </citation>
    <scope>NUCLEOTIDE SEQUENCE [LARGE SCALE GENOMIC DNA]</scope>
</reference>